<dbReference type="GeneID" id="80539128"/>
<dbReference type="RefSeq" id="YP_010800524.1">
    <property type="nucleotide sequence ID" value="NC_076869.1"/>
</dbReference>
<dbReference type="EMBL" id="MT040195">
    <property type="protein sequence ID" value="QNV47897.1"/>
    <property type="molecule type" value="Genomic_DNA"/>
</dbReference>
<evidence type="ECO:0000313" key="2">
    <source>
        <dbReference type="EMBL" id="QNV47897.1"/>
    </source>
</evidence>
<dbReference type="Pfam" id="PF10891">
    <property type="entry name" value="DUF2719"/>
    <property type="match status" value="1"/>
</dbReference>
<name>A0ABX6TVF1_9ABAC</name>
<organism evidence="2 3">
    <name type="scientific">Spodoptera eridania nucleopolyhedrovirus</name>
    <dbReference type="NCBI Taxonomy" id="2315721"/>
    <lineage>
        <taxon>Viruses</taxon>
        <taxon>Viruses incertae sedis</taxon>
        <taxon>Naldaviricetes</taxon>
        <taxon>Lefavirales</taxon>
        <taxon>Baculoviridae</taxon>
        <taxon>Alphabaculovirus</taxon>
        <taxon>Alphabaculovirus speridaniae</taxon>
    </lineage>
</organism>
<proteinExistence type="predicted"/>
<keyword evidence="3" id="KW-1185">Reference proteome</keyword>
<sequence length="93" mass="10969">MWWDNATSNRSTTTKSTSFSDDTAHRRIDHYNQVVYCQKCKFIAPMSMSFEKYIELHKRYNEIVTDTCIISFKANSMSASNLIKHHNREDKTL</sequence>
<reference evidence="2 3" key="1">
    <citation type="journal article" date="2020" name="Genomics">
        <title>Characterization of a novel alphabaculovirus isolated from the Southern armyworm, Spodoptera eridania (Cramer, 1782) (Lepidoptera: Noctuidae) and the evolution of odv-e66, a bacterium-acquired baculoviral chondroitinase gene.</title>
        <authorList>
            <person name="Rodrigues D.T."/>
            <person name="Peterson L."/>
            <person name="de Oliveira L.B."/>
            <person name="Sosa-Gomez D.R."/>
            <person name="Ribeiro B.M."/>
            <person name="Ardisson-Araujo D.M.P."/>
        </authorList>
    </citation>
    <scope>NUCLEOTIDE SEQUENCE [LARGE SCALE GENOMIC DNA]</scope>
    <source>
        <strain evidence="2">CNPSo-165</strain>
    </source>
</reference>
<dbReference type="InterPro" id="IPR020122">
    <property type="entry name" value="Alphabaculovirus_Y056"/>
</dbReference>
<evidence type="ECO:0000313" key="3">
    <source>
        <dbReference type="Proteomes" id="UP000831439"/>
    </source>
</evidence>
<dbReference type="Proteomes" id="UP000831439">
    <property type="component" value="Segment"/>
</dbReference>
<protein>
    <submittedName>
        <fullName evidence="2">Ac56-like protein</fullName>
    </submittedName>
</protein>
<feature type="region of interest" description="Disordered" evidence="1">
    <location>
        <begin position="1"/>
        <end position="21"/>
    </location>
</feature>
<feature type="compositionally biased region" description="Low complexity" evidence="1">
    <location>
        <begin position="7"/>
        <end position="20"/>
    </location>
</feature>
<evidence type="ECO:0000256" key="1">
    <source>
        <dbReference type="SAM" id="MobiDB-lite"/>
    </source>
</evidence>
<accession>A0ABX6TVF1</accession>